<dbReference type="Proteomes" id="UP001168821">
    <property type="component" value="Unassembled WGS sequence"/>
</dbReference>
<keyword evidence="3" id="KW-1185">Reference proteome</keyword>
<dbReference type="AlphaFoldDB" id="A0AA38HIH5"/>
<name>A0AA38HIH5_9CUCU</name>
<dbReference type="InterPro" id="IPR056911">
    <property type="entry name" value="Phage_Znf_bind_put"/>
</dbReference>
<accession>A0AA38HIH5</accession>
<organism evidence="2 3">
    <name type="scientific">Zophobas morio</name>
    <dbReference type="NCBI Taxonomy" id="2755281"/>
    <lineage>
        <taxon>Eukaryota</taxon>
        <taxon>Metazoa</taxon>
        <taxon>Ecdysozoa</taxon>
        <taxon>Arthropoda</taxon>
        <taxon>Hexapoda</taxon>
        <taxon>Insecta</taxon>
        <taxon>Pterygota</taxon>
        <taxon>Neoptera</taxon>
        <taxon>Endopterygota</taxon>
        <taxon>Coleoptera</taxon>
        <taxon>Polyphaga</taxon>
        <taxon>Cucujiformia</taxon>
        <taxon>Tenebrionidae</taxon>
        <taxon>Zophobas</taxon>
    </lineage>
</organism>
<dbReference type="EMBL" id="JALNTZ010002462">
    <property type="protein sequence ID" value="KAJ3617295.1"/>
    <property type="molecule type" value="Genomic_DNA"/>
</dbReference>
<evidence type="ECO:0000313" key="2">
    <source>
        <dbReference type="EMBL" id="KAJ3617295.1"/>
    </source>
</evidence>
<evidence type="ECO:0000313" key="3">
    <source>
        <dbReference type="Proteomes" id="UP001168821"/>
    </source>
</evidence>
<gene>
    <name evidence="2" type="ORF">Zmor_008837</name>
</gene>
<sequence length="185" mass="20225">MWAAVLRDVPLAFAGEAVGRHYAESAWAVMPKDIAARWRDQVRDRLGRSTGTFEPADHPYIDPDDETGNAFVAALRGQRAAIARGTDEPVGLRELLPPPGTDLRSRAGALVPANETFRAVKEERYPRRARSAGPPELGVHCPKCGSSPGRPCRLPHNNRAMEKCHPSRRDVWEAQQSAATEAADA</sequence>
<feature type="domain" description="DNA-binding phage zinc finger" evidence="1">
    <location>
        <begin position="128"/>
        <end position="182"/>
    </location>
</feature>
<protein>
    <recommendedName>
        <fullName evidence="1">DNA-binding phage zinc finger domain-containing protein</fullName>
    </recommendedName>
</protein>
<dbReference type="Pfam" id="PF24623">
    <property type="entry name" value="Phage_zn_bind_8"/>
    <property type="match status" value="1"/>
</dbReference>
<reference evidence="2" key="1">
    <citation type="journal article" date="2023" name="G3 (Bethesda)">
        <title>Whole genome assemblies of Zophobas morio and Tenebrio molitor.</title>
        <authorList>
            <person name="Kaur S."/>
            <person name="Stinson S.A."/>
            <person name="diCenzo G.C."/>
        </authorList>
    </citation>
    <scope>NUCLEOTIDE SEQUENCE</scope>
    <source>
        <strain evidence="2">QUZm001</strain>
    </source>
</reference>
<proteinExistence type="predicted"/>
<evidence type="ECO:0000259" key="1">
    <source>
        <dbReference type="Pfam" id="PF24623"/>
    </source>
</evidence>
<comment type="caution">
    <text evidence="2">The sequence shown here is derived from an EMBL/GenBank/DDBJ whole genome shotgun (WGS) entry which is preliminary data.</text>
</comment>